<dbReference type="SUPFAM" id="SSF53901">
    <property type="entry name" value="Thiolase-like"/>
    <property type="match status" value="1"/>
</dbReference>
<sequence>MKNRVVITGMGAITPLGNNVETFWENIKKG</sequence>
<dbReference type="InterPro" id="IPR016039">
    <property type="entry name" value="Thiolase-like"/>
</dbReference>
<protein>
    <recommendedName>
        <fullName evidence="1">Beta-ketoacyl synthase-like N-terminal domain-containing protein</fullName>
    </recommendedName>
</protein>
<evidence type="ECO:0000313" key="2">
    <source>
        <dbReference type="EMBL" id="GAI26014.1"/>
    </source>
</evidence>
<feature type="non-terminal residue" evidence="2">
    <location>
        <position position="30"/>
    </location>
</feature>
<comment type="caution">
    <text evidence="2">The sequence shown here is derived from an EMBL/GenBank/DDBJ whole genome shotgun (WGS) entry which is preliminary data.</text>
</comment>
<dbReference type="InterPro" id="IPR014030">
    <property type="entry name" value="Ketoacyl_synth_N"/>
</dbReference>
<name>X1P531_9ZZZZ</name>
<reference evidence="2" key="1">
    <citation type="journal article" date="2014" name="Front. Microbiol.">
        <title>High frequency of phylogenetically diverse reductive dehalogenase-homologous genes in deep subseafloor sedimentary metagenomes.</title>
        <authorList>
            <person name="Kawai M."/>
            <person name="Futagami T."/>
            <person name="Toyoda A."/>
            <person name="Takaki Y."/>
            <person name="Nishi S."/>
            <person name="Hori S."/>
            <person name="Arai W."/>
            <person name="Tsubouchi T."/>
            <person name="Morono Y."/>
            <person name="Uchiyama I."/>
            <person name="Ito T."/>
            <person name="Fujiyama A."/>
            <person name="Inagaki F."/>
            <person name="Takami H."/>
        </authorList>
    </citation>
    <scope>NUCLEOTIDE SEQUENCE</scope>
    <source>
        <strain evidence="2">Expedition CK06-06</strain>
    </source>
</reference>
<organism evidence="2">
    <name type="scientific">marine sediment metagenome</name>
    <dbReference type="NCBI Taxonomy" id="412755"/>
    <lineage>
        <taxon>unclassified sequences</taxon>
        <taxon>metagenomes</taxon>
        <taxon>ecological metagenomes</taxon>
    </lineage>
</organism>
<dbReference type="AlphaFoldDB" id="X1P531"/>
<dbReference type="EMBL" id="BARV01016356">
    <property type="protein sequence ID" value="GAI26014.1"/>
    <property type="molecule type" value="Genomic_DNA"/>
</dbReference>
<dbReference type="Gene3D" id="3.40.47.10">
    <property type="match status" value="1"/>
</dbReference>
<proteinExistence type="predicted"/>
<gene>
    <name evidence="2" type="ORF">S06H3_28084</name>
</gene>
<dbReference type="Pfam" id="PF00109">
    <property type="entry name" value="ketoacyl-synt"/>
    <property type="match status" value="1"/>
</dbReference>
<evidence type="ECO:0000259" key="1">
    <source>
        <dbReference type="Pfam" id="PF00109"/>
    </source>
</evidence>
<dbReference type="GO" id="GO:0016746">
    <property type="term" value="F:acyltransferase activity"/>
    <property type="evidence" value="ECO:0007669"/>
    <property type="project" value="InterPro"/>
</dbReference>
<accession>X1P531</accession>
<feature type="domain" description="Beta-ketoacyl synthase-like N-terminal" evidence="1">
    <location>
        <begin position="3"/>
        <end position="30"/>
    </location>
</feature>